<feature type="binding site" evidence="7">
    <location>
        <position position="74"/>
    </location>
    <ligand>
        <name>Mg(2+)</name>
        <dbReference type="ChEBI" id="CHEBI:18420"/>
        <label>1</label>
        <note>catalytic</note>
    </ligand>
</feature>
<keyword evidence="5 7" id="KW-0460">Magnesium</keyword>
<dbReference type="InterPro" id="IPR051090">
    <property type="entry name" value="Inositol_monoP_superfamily"/>
</dbReference>
<comment type="cofactor">
    <cofactor evidence="1 7">
        <name>Mg(2+)</name>
        <dbReference type="ChEBI" id="CHEBI:18420"/>
    </cofactor>
</comment>
<keyword evidence="9" id="KW-1185">Reference proteome</keyword>
<dbReference type="PANTHER" id="PTHR43200:SF6">
    <property type="entry name" value="3'(2'),5'-BISPHOSPHATE NUCLEOTIDASE"/>
    <property type="match status" value="1"/>
</dbReference>
<feature type="binding site" evidence="7">
    <location>
        <position position="92"/>
    </location>
    <ligand>
        <name>Mg(2+)</name>
        <dbReference type="ChEBI" id="CHEBI:18420"/>
        <label>1</label>
        <note>catalytic</note>
    </ligand>
</feature>
<dbReference type="GO" id="GO:0004401">
    <property type="term" value="F:histidinol-phosphatase activity"/>
    <property type="evidence" value="ECO:0007669"/>
    <property type="project" value="UniProtKB-UniRule"/>
</dbReference>
<evidence type="ECO:0000256" key="1">
    <source>
        <dbReference type="ARBA" id="ARBA00001946"/>
    </source>
</evidence>
<dbReference type="InterPro" id="IPR000760">
    <property type="entry name" value="Inositol_monophosphatase-like"/>
</dbReference>
<keyword evidence="4" id="KW-0378">Hydrolase</keyword>
<dbReference type="PANTHER" id="PTHR43200">
    <property type="entry name" value="PHOSPHATASE"/>
    <property type="match status" value="1"/>
</dbReference>
<dbReference type="SUPFAM" id="SSF56655">
    <property type="entry name" value="Carbohydrate phosphatase"/>
    <property type="match status" value="1"/>
</dbReference>
<sequence length="265" mass="27881">MAQAQHDMAELTEVAHALADAAGAAIQPYFRTKLTPENKDAQGFDPVTIADRAAEAAMRDVLAIRRPQDGIYGEEYGRQDGTSGLTWVLDPIDGTRAFICGAPTWGCLIGLDDGSGPILGIVDQPHTGERFFGGPNGATLTHHGITTSLQTNRATTALSGAKLLTTFPEVGQAAERAAFERVRDQVQLTRYGLDCYAYALIATGQVDLVIEAGLNAYDIQGPQAVIEAAGGIVTTWDGGPAHQGGRILAAGNKALHQAAMDLLNS</sequence>
<dbReference type="PRINTS" id="PR00377">
    <property type="entry name" value="IMPHPHTASES"/>
</dbReference>
<comment type="similarity">
    <text evidence="2">Belongs to the inositol monophosphatase superfamily.</text>
</comment>
<dbReference type="Gene3D" id="3.30.540.10">
    <property type="entry name" value="Fructose-1,6-Bisphosphatase, subunit A, domain 1"/>
    <property type="match status" value="1"/>
</dbReference>
<dbReference type="NCBIfam" id="TIGR02067">
    <property type="entry name" value="his_9_HisN"/>
    <property type="match status" value="1"/>
</dbReference>
<evidence type="ECO:0000313" key="8">
    <source>
        <dbReference type="EMBL" id="MBB5515403.1"/>
    </source>
</evidence>
<evidence type="ECO:0000256" key="6">
    <source>
        <dbReference type="NCBIfam" id="TIGR02067"/>
    </source>
</evidence>
<feature type="binding site" evidence="7">
    <location>
        <position position="93"/>
    </location>
    <ligand>
        <name>Mg(2+)</name>
        <dbReference type="ChEBI" id="CHEBI:18420"/>
        <label>2</label>
    </ligand>
</feature>
<dbReference type="EC" id="3.1.3.15" evidence="6"/>
<evidence type="ECO:0000256" key="3">
    <source>
        <dbReference type="ARBA" id="ARBA00022723"/>
    </source>
</evidence>
<dbReference type="GO" id="GO:0000105">
    <property type="term" value="P:L-histidine biosynthetic process"/>
    <property type="evidence" value="ECO:0007669"/>
    <property type="project" value="UniProtKB-UniRule"/>
</dbReference>
<feature type="binding site" evidence="7">
    <location>
        <position position="218"/>
    </location>
    <ligand>
        <name>Mg(2+)</name>
        <dbReference type="ChEBI" id="CHEBI:18420"/>
        <label>1</label>
        <note>catalytic</note>
    </ligand>
</feature>
<dbReference type="InterPro" id="IPR011809">
    <property type="entry name" value="His_9_proposed"/>
</dbReference>
<keyword evidence="3 7" id="KW-0479">Metal-binding</keyword>
<dbReference type="AlphaFoldDB" id="A0A840WMT3"/>
<dbReference type="EMBL" id="JACIJS010000004">
    <property type="protein sequence ID" value="MBB5515403.1"/>
    <property type="molecule type" value="Genomic_DNA"/>
</dbReference>
<name>A0A840WMT3_9RHOB</name>
<gene>
    <name evidence="8" type="ORF">FHS89_001415</name>
</gene>
<evidence type="ECO:0000256" key="7">
    <source>
        <dbReference type="PIRSR" id="PIRSR600760-2"/>
    </source>
</evidence>
<evidence type="ECO:0000256" key="5">
    <source>
        <dbReference type="ARBA" id="ARBA00022842"/>
    </source>
</evidence>
<dbReference type="GO" id="GO:0046872">
    <property type="term" value="F:metal ion binding"/>
    <property type="evidence" value="ECO:0007669"/>
    <property type="project" value="UniProtKB-KW"/>
</dbReference>
<accession>A0A840WMT3</accession>
<dbReference type="RefSeq" id="WP_184009988.1">
    <property type="nucleotide sequence ID" value="NZ_JACIJS010000004.1"/>
</dbReference>
<evidence type="ECO:0000256" key="2">
    <source>
        <dbReference type="ARBA" id="ARBA00009759"/>
    </source>
</evidence>
<organism evidence="8 9">
    <name type="scientific">Rubricella aquisinus</name>
    <dbReference type="NCBI Taxonomy" id="2028108"/>
    <lineage>
        <taxon>Bacteria</taxon>
        <taxon>Pseudomonadati</taxon>
        <taxon>Pseudomonadota</taxon>
        <taxon>Alphaproteobacteria</taxon>
        <taxon>Rhodobacterales</taxon>
        <taxon>Paracoccaceae</taxon>
        <taxon>Rubricella</taxon>
    </lineage>
</organism>
<evidence type="ECO:0000256" key="4">
    <source>
        <dbReference type="ARBA" id="ARBA00022801"/>
    </source>
</evidence>
<dbReference type="Gene3D" id="3.40.190.80">
    <property type="match status" value="1"/>
</dbReference>
<comment type="caution">
    <text evidence="8">The sequence shown here is derived from an EMBL/GenBank/DDBJ whole genome shotgun (WGS) entry which is preliminary data.</text>
</comment>
<protein>
    <recommendedName>
        <fullName evidence="6">Histidinol-phosphatase</fullName>
        <ecNumber evidence="6">3.1.3.15</ecNumber>
    </recommendedName>
</protein>
<proteinExistence type="inferred from homology"/>
<dbReference type="CDD" id="cd01641">
    <property type="entry name" value="Bacterial_IMPase_like_1"/>
    <property type="match status" value="1"/>
</dbReference>
<feature type="binding site" evidence="7">
    <location>
        <position position="90"/>
    </location>
    <ligand>
        <name>Mg(2+)</name>
        <dbReference type="ChEBI" id="CHEBI:18420"/>
        <label>2</label>
    </ligand>
</feature>
<evidence type="ECO:0000313" key="9">
    <source>
        <dbReference type="Proteomes" id="UP000553766"/>
    </source>
</evidence>
<dbReference type="Proteomes" id="UP000553766">
    <property type="component" value="Unassembled WGS sequence"/>
</dbReference>
<reference evidence="8 9" key="1">
    <citation type="submission" date="2020-08" db="EMBL/GenBank/DDBJ databases">
        <title>Genomic Encyclopedia of Type Strains, Phase IV (KMG-IV): sequencing the most valuable type-strain genomes for metagenomic binning, comparative biology and taxonomic classification.</title>
        <authorList>
            <person name="Goeker M."/>
        </authorList>
    </citation>
    <scope>NUCLEOTIDE SEQUENCE [LARGE SCALE GENOMIC DNA]</scope>
    <source>
        <strain evidence="8 9">DSM 103377</strain>
    </source>
</reference>
<dbReference type="Pfam" id="PF00459">
    <property type="entry name" value="Inositol_P"/>
    <property type="match status" value="1"/>
</dbReference>